<organism evidence="1 2">
    <name type="scientific">Daphnia sinensis</name>
    <dbReference type="NCBI Taxonomy" id="1820382"/>
    <lineage>
        <taxon>Eukaryota</taxon>
        <taxon>Metazoa</taxon>
        <taxon>Ecdysozoa</taxon>
        <taxon>Arthropoda</taxon>
        <taxon>Crustacea</taxon>
        <taxon>Branchiopoda</taxon>
        <taxon>Diplostraca</taxon>
        <taxon>Cladocera</taxon>
        <taxon>Anomopoda</taxon>
        <taxon>Daphniidae</taxon>
        <taxon>Daphnia</taxon>
        <taxon>Daphnia similis group</taxon>
    </lineage>
</organism>
<sequence>MDQNMDGSKLLVEEHHDNDKETKETIDLIHGLQKQVDVLVEQQLKLVPLTPFGILVKFLCEKSKVTYNELMYDTMEKVWNSLGQDTRMRLYGASMKDHVSVEKQRSVIDNEILQLRCEIARSSLKLRSSPKDSTSAAAV</sequence>
<dbReference type="EMBL" id="WJBH02000009">
    <property type="protein sequence ID" value="KAI9553176.1"/>
    <property type="molecule type" value="Genomic_DNA"/>
</dbReference>
<evidence type="ECO:0000313" key="1">
    <source>
        <dbReference type="EMBL" id="KAI9553176.1"/>
    </source>
</evidence>
<accession>A0AAD5KIM7</accession>
<protein>
    <submittedName>
        <fullName evidence="1">Uncharacterized protein</fullName>
    </submittedName>
</protein>
<comment type="caution">
    <text evidence="1">The sequence shown here is derived from an EMBL/GenBank/DDBJ whole genome shotgun (WGS) entry which is preliminary data.</text>
</comment>
<gene>
    <name evidence="1" type="ORF">GHT06_021070</name>
</gene>
<dbReference type="Proteomes" id="UP000820818">
    <property type="component" value="Linkage Group LG9"/>
</dbReference>
<keyword evidence="2" id="KW-1185">Reference proteome</keyword>
<name>A0AAD5KIM7_9CRUS</name>
<reference evidence="1 2" key="1">
    <citation type="submission" date="2022-05" db="EMBL/GenBank/DDBJ databases">
        <title>A multi-omics perspective on studying reproductive biology in Daphnia sinensis.</title>
        <authorList>
            <person name="Jia J."/>
        </authorList>
    </citation>
    <scope>NUCLEOTIDE SEQUENCE [LARGE SCALE GENOMIC DNA]</scope>
    <source>
        <strain evidence="1 2">WSL</strain>
    </source>
</reference>
<evidence type="ECO:0000313" key="2">
    <source>
        <dbReference type="Proteomes" id="UP000820818"/>
    </source>
</evidence>
<proteinExistence type="predicted"/>
<dbReference type="AlphaFoldDB" id="A0AAD5KIM7"/>